<comment type="subcellular location">
    <subcellularLocation>
        <location evidence="2 10">Cytoplasm</location>
    </subcellularLocation>
</comment>
<dbReference type="GO" id="GO:0004360">
    <property type="term" value="F:glutamine-fructose-6-phosphate transaminase (isomerizing) activity"/>
    <property type="evidence" value="ECO:0007669"/>
    <property type="project" value="UniProtKB-UniRule"/>
</dbReference>
<comment type="function">
    <text evidence="10">Catalyzes the first step in hexosamine metabolism, converting fructose-6P into glucosamine-6P using glutamine as a nitrogen source.</text>
</comment>
<dbReference type="NCBIfam" id="NF001484">
    <property type="entry name" value="PRK00331.1"/>
    <property type="match status" value="1"/>
</dbReference>
<keyword evidence="7 10" id="KW-0808">Transferase</keyword>
<protein>
    <recommendedName>
        <fullName evidence="4 10">Glutamine--fructose-6-phosphate aminotransferase [isomerizing]</fullName>
        <ecNumber evidence="3 10">2.6.1.16</ecNumber>
    </recommendedName>
    <alternativeName>
        <fullName evidence="10">D-fructose-6-phosphate amidotransferase</fullName>
    </alternativeName>
    <alternativeName>
        <fullName evidence="10">GFAT</fullName>
    </alternativeName>
    <alternativeName>
        <fullName evidence="10">Glucosamine-6-phosphate synthase</fullName>
    </alternativeName>
    <alternativeName>
        <fullName evidence="10">Hexosephosphate aminotransferase</fullName>
    </alternativeName>
    <alternativeName>
        <fullName evidence="10">L-glutamine--D-fructose-6-phosphate amidotransferase</fullName>
    </alternativeName>
</protein>
<dbReference type="FunFam" id="3.40.50.10490:FF:000001">
    <property type="entry name" value="Glutamine--fructose-6-phosphate aminotransferase [isomerizing]"/>
    <property type="match status" value="1"/>
</dbReference>
<dbReference type="Gene3D" id="3.60.20.10">
    <property type="entry name" value="Glutamine Phosphoribosylpyrophosphate, subunit 1, domain 1"/>
    <property type="match status" value="1"/>
</dbReference>
<comment type="catalytic activity">
    <reaction evidence="1 10">
        <text>D-fructose 6-phosphate + L-glutamine = D-glucosamine 6-phosphate + L-glutamate</text>
        <dbReference type="Rhea" id="RHEA:13237"/>
        <dbReference type="ChEBI" id="CHEBI:29985"/>
        <dbReference type="ChEBI" id="CHEBI:58359"/>
        <dbReference type="ChEBI" id="CHEBI:58725"/>
        <dbReference type="ChEBI" id="CHEBI:61527"/>
        <dbReference type="EC" id="2.6.1.16"/>
    </reaction>
</comment>
<evidence type="ECO:0000313" key="13">
    <source>
        <dbReference type="EMBL" id="CAA9354902.1"/>
    </source>
</evidence>
<organism evidence="13">
    <name type="scientific">uncultured Frankineae bacterium</name>
    <dbReference type="NCBI Taxonomy" id="437475"/>
    <lineage>
        <taxon>Bacteria</taxon>
        <taxon>Bacillati</taxon>
        <taxon>Actinomycetota</taxon>
        <taxon>Actinomycetes</taxon>
        <taxon>Frankiales</taxon>
        <taxon>environmental samples</taxon>
    </lineage>
</organism>
<dbReference type="InterPro" id="IPR029055">
    <property type="entry name" value="Ntn_hydrolases_N"/>
</dbReference>
<dbReference type="FunFam" id="3.60.20.10:FF:000006">
    <property type="entry name" value="Glutamine--fructose-6-phosphate aminotransferase [isomerizing]"/>
    <property type="match status" value="1"/>
</dbReference>
<evidence type="ECO:0000256" key="9">
    <source>
        <dbReference type="ARBA" id="ARBA00022962"/>
    </source>
</evidence>
<keyword evidence="5 10" id="KW-0963">Cytoplasm</keyword>
<evidence type="ECO:0000256" key="6">
    <source>
        <dbReference type="ARBA" id="ARBA00022576"/>
    </source>
</evidence>
<evidence type="ECO:0000259" key="12">
    <source>
        <dbReference type="PROSITE" id="PS51464"/>
    </source>
</evidence>
<reference evidence="13" key="1">
    <citation type="submission" date="2020-02" db="EMBL/GenBank/DDBJ databases">
        <authorList>
            <person name="Meier V. D."/>
        </authorList>
    </citation>
    <scope>NUCLEOTIDE SEQUENCE</scope>
    <source>
        <strain evidence="13">AVDCRST_MAG16</strain>
    </source>
</reference>
<dbReference type="Pfam" id="PF01380">
    <property type="entry name" value="SIS"/>
    <property type="match status" value="2"/>
</dbReference>
<sequence>MCGIVGYVGQQQALEVVVDGLRRLEYRGYDSAGVAVLDAGGPDGSRLQVERKAGKLANLEKVLGEQELRGTLGIGHTRWATHGPPTDANAHPHLDCAGVVAVVHNGTIENYEELVRGLEERGHVRRSDTDTEVVAHLLEERYADGPTKGDLPASLRSICKDLEGSFVLVVSHRDEPDLVVAARRNLPLVIGLGEGENFVGSDVTAFIAHTREARAVEQDQVVEVRRDGVVVTDLDGAVVDGQSYHVDWDTDAAEKGGYEFFMLKEIEEQPGAVRETLGGRLTAEGLLHLDELAMSDEDVRGIEQVFIVACGSAYHSGLIGKYAIERWCRLPVQVEMASEFRYRDPVLGRNTLVIAVSQSGETADTLEAVRHARAQKAWVLAVTNTVGSTISRESDAALYTRGGPEVAVASTKAVMTQITAMYLVGLYLAQLRGTRDADEVRGHLRDLQAVPDLVEQLLGRMEPVRELARALKDEPRVLFLGRHVGYPMALEGALKLKELAYVSAEGFPAGEIKHGPIALVEDGTPVIVIAPRHALQAKLINNVQEVRARGARTIVLATDGDESVTPYAAHVVRLPDTKSLLTPLLTLVPLQVFSAEVARARGLDVDQPRNLAKSVTVE</sequence>
<dbReference type="GO" id="GO:0097367">
    <property type="term" value="F:carbohydrate derivative binding"/>
    <property type="evidence" value="ECO:0007669"/>
    <property type="project" value="InterPro"/>
</dbReference>
<dbReference type="EC" id="2.6.1.16" evidence="3 10"/>
<feature type="initiator methionine" description="Removed" evidence="10">
    <location>
        <position position="1"/>
    </location>
</feature>
<feature type="active site" description="For Fru-6P isomerization activity" evidence="10">
    <location>
        <position position="613"/>
    </location>
</feature>
<evidence type="ECO:0000256" key="10">
    <source>
        <dbReference type="HAMAP-Rule" id="MF_00164"/>
    </source>
</evidence>
<feature type="domain" description="SIS" evidence="12">
    <location>
        <begin position="294"/>
        <end position="434"/>
    </location>
</feature>
<dbReference type="GO" id="GO:0006487">
    <property type="term" value="P:protein N-linked glycosylation"/>
    <property type="evidence" value="ECO:0007669"/>
    <property type="project" value="TreeGrafter"/>
</dbReference>
<evidence type="ECO:0000256" key="5">
    <source>
        <dbReference type="ARBA" id="ARBA00022490"/>
    </source>
</evidence>
<dbReference type="PROSITE" id="PS51278">
    <property type="entry name" value="GATASE_TYPE_2"/>
    <property type="match status" value="1"/>
</dbReference>
<keyword evidence="6 10" id="KW-0032">Aminotransferase</keyword>
<evidence type="ECO:0000256" key="3">
    <source>
        <dbReference type="ARBA" id="ARBA00012916"/>
    </source>
</evidence>
<evidence type="ECO:0000256" key="2">
    <source>
        <dbReference type="ARBA" id="ARBA00004496"/>
    </source>
</evidence>
<dbReference type="NCBIfam" id="TIGR01135">
    <property type="entry name" value="glmS"/>
    <property type="match status" value="1"/>
</dbReference>
<dbReference type="GO" id="GO:0006047">
    <property type="term" value="P:UDP-N-acetylglucosamine metabolic process"/>
    <property type="evidence" value="ECO:0007669"/>
    <property type="project" value="TreeGrafter"/>
</dbReference>
<evidence type="ECO:0000256" key="4">
    <source>
        <dbReference type="ARBA" id="ARBA00016090"/>
    </source>
</evidence>
<keyword evidence="8" id="KW-0677">Repeat</keyword>
<evidence type="ECO:0000256" key="7">
    <source>
        <dbReference type="ARBA" id="ARBA00022679"/>
    </source>
</evidence>
<feature type="domain" description="Glutamine amidotransferase type-2" evidence="11">
    <location>
        <begin position="2"/>
        <end position="227"/>
    </location>
</feature>
<evidence type="ECO:0000256" key="8">
    <source>
        <dbReference type="ARBA" id="ARBA00022737"/>
    </source>
</evidence>
<dbReference type="SUPFAM" id="SSF53697">
    <property type="entry name" value="SIS domain"/>
    <property type="match status" value="1"/>
</dbReference>
<comment type="subunit">
    <text evidence="10">Homodimer.</text>
</comment>
<feature type="active site" description="Nucleophile; for GATase activity" evidence="10">
    <location>
        <position position="2"/>
    </location>
</feature>
<dbReference type="AlphaFoldDB" id="A0A6J4MB14"/>
<dbReference type="Pfam" id="PF13522">
    <property type="entry name" value="GATase_6"/>
    <property type="match status" value="1"/>
</dbReference>
<dbReference type="GO" id="GO:0006002">
    <property type="term" value="P:fructose 6-phosphate metabolic process"/>
    <property type="evidence" value="ECO:0007669"/>
    <property type="project" value="TreeGrafter"/>
</dbReference>
<dbReference type="CDD" id="cd05009">
    <property type="entry name" value="SIS_GlmS_GlmD_2"/>
    <property type="match status" value="1"/>
</dbReference>
<evidence type="ECO:0000256" key="1">
    <source>
        <dbReference type="ARBA" id="ARBA00001031"/>
    </source>
</evidence>
<dbReference type="InterPro" id="IPR035490">
    <property type="entry name" value="GlmS/FrlB_SIS"/>
</dbReference>
<feature type="domain" description="SIS" evidence="12">
    <location>
        <begin position="467"/>
        <end position="608"/>
    </location>
</feature>
<dbReference type="SUPFAM" id="SSF56235">
    <property type="entry name" value="N-terminal nucleophile aminohydrolases (Ntn hydrolases)"/>
    <property type="match status" value="1"/>
</dbReference>
<evidence type="ECO:0000259" key="11">
    <source>
        <dbReference type="PROSITE" id="PS51278"/>
    </source>
</evidence>
<dbReference type="InterPro" id="IPR017932">
    <property type="entry name" value="GATase_2_dom"/>
</dbReference>
<dbReference type="InterPro" id="IPR001347">
    <property type="entry name" value="SIS_dom"/>
</dbReference>
<dbReference type="PANTHER" id="PTHR10937:SF0">
    <property type="entry name" value="GLUTAMINE--FRUCTOSE-6-PHOSPHATE TRANSAMINASE (ISOMERIZING)"/>
    <property type="match status" value="1"/>
</dbReference>
<name>A0A6J4MB14_9ACTN</name>
<gene>
    <name evidence="10" type="primary">glmS</name>
    <name evidence="13" type="ORF">AVDCRST_MAG16-2595</name>
</gene>
<proteinExistence type="inferred from homology"/>
<dbReference type="InterPro" id="IPR035466">
    <property type="entry name" value="GlmS/AgaS_SIS"/>
</dbReference>
<dbReference type="EMBL" id="CADCUE010000245">
    <property type="protein sequence ID" value="CAA9354902.1"/>
    <property type="molecule type" value="Genomic_DNA"/>
</dbReference>
<keyword evidence="9" id="KW-0315">Glutamine amidotransferase</keyword>
<dbReference type="Gene3D" id="3.40.50.10490">
    <property type="entry name" value="Glucose-6-phosphate isomerase like protein, domain 1"/>
    <property type="match status" value="2"/>
</dbReference>
<dbReference type="InterPro" id="IPR005855">
    <property type="entry name" value="GFAT"/>
</dbReference>
<dbReference type="InterPro" id="IPR046348">
    <property type="entry name" value="SIS_dom_sf"/>
</dbReference>
<dbReference type="GO" id="GO:0005975">
    <property type="term" value="P:carbohydrate metabolic process"/>
    <property type="evidence" value="ECO:0007669"/>
    <property type="project" value="UniProtKB-UniRule"/>
</dbReference>
<dbReference type="CDD" id="cd05008">
    <property type="entry name" value="SIS_GlmS_GlmD_1"/>
    <property type="match status" value="1"/>
</dbReference>
<dbReference type="PANTHER" id="PTHR10937">
    <property type="entry name" value="GLUCOSAMINE--FRUCTOSE-6-PHOSPHATE AMINOTRANSFERASE, ISOMERIZING"/>
    <property type="match status" value="1"/>
</dbReference>
<dbReference type="PROSITE" id="PS51464">
    <property type="entry name" value="SIS"/>
    <property type="match status" value="2"/>
</dbReference>
<dbReference type="CDD" id="cd00714">
    <property type="entry name" value="GFAT"/>
    <property type="match status" value="1"/>
</dbReference>
<dbReference type="GO" id="GO:0005829">
    <property type="term" value="C:cytosol"/>
    <property type="evidence" value="ECO:0007669"/>
    <property type="project" value="TreeGrafter"/>
</dbReference>
<dbReference type="InterPro" id="IPR047084">
    <property type="entry name" value="GFAT_N"/>
</dbReference>
<dbReference type="HAMAP" id="MF_00164">
    <property type="entry name" value="GlmS"/>
    <property type="match status" value="1"/>
</dbReference>
<accession>A0A6J4MB14</accession>